<evidence type="ECO:0000256" key="14">
    <source>
        <dbReference type="PIRSR" id="PIRSR001365-1"/>
    </source>
</evidence>
<keyword evidence="6 12" id="KW-0028">Amino-acid biosynthesis</keyword>
<feature type="active site" description="Schiff-base intermediate with substrate" evidence="12 14">
    <location>
        <position position="164"/>
    </location>
</feature>
<dbReference type="Proteomes" id="UP000238034">
    <property type="component" value="Unassembled WGS sequence"/>
</dbReference>
<protein>
    <recommendedName>
        <fullName evidence="4 12">4-hydroxy-tetrahydrodipicolinate synthase</fullName>
        <shortName evidence="12">HTPA synthase</shortName>
        <ecNumber evidence="4 12">4.3.3.7</ecNumber>
    </recommendedName>
</protein>
<comment type="similarity">
    <text evidence="3 12 13">Belongs to the DapA family.</text>
</comment>
<dbReference type="PRINTS" id="PR00146">
    <property type="entry name" value="DHPICSNTHASE"/>
</dbReference>
<evidence type="ECO:0000313" key="17">
    <source>
        <dbReference type="Proteomes" id="UP000238034"/>
    </source>
</evidence>
<dbReference type="EC" id="4.3.3.7" evidence="4 12"/>
<evidence type="ECO:0000256" key="5">
    <source>
        <dbReference type="ARBA" id="ARBA00022490"/>
    </source>
</evidence>
<comment type="subcellular location">
    <subcellularLocation>
        <location evidence="12">Cytoplasm</location>
    </subcellularLocation>
</comment>
<keyword evidence="8 12" id="KW-0457">Lysine biosynthesis</keyword>
<accession>A0A2T0UBV9</accession>
<organism evidence="16 17">
    <name type="scientific">Arcticibacter pallidicorallinus</name>
    <dbReference type="NCBI Taxonomy" id="1259464"/>
    <lineage>
        <taxon>Bacteria</taxon>
        <taxon>Pseudomonadati</taxon>
        <taxon>Bacteroidota</taxon>
        <taxon>Sphingobacteriia</taxon>
        <taxon>Sphingobacteriales</taxon>
        <taxon>Sphingobacteriaceae</taxon>
        <taxon>Arcticibacter</taxon>
    </lineage>
</organism>
<keyword evidence="7 12" id="KW-0220">Diaminopimelate biosynthesis</keyword>
<keyword evidence="9 12" id="KW-0456">Lyase</keyword>
<feature type="active site" description="Proton donor/acceptor" evidence="12 14">
    <location>
        <position position="135"/>
    </location>
</feature>
<evidence type="ECO:0000256" key="2">
    <source>
        <dbReference type="ARBA" id="ARBA00005120"/>
    </source>
</evidence>
<comment type="caution">
    <text evidence="12">Was originally thought to be a dihydrodipicolinate synthase (DHDPS), catalyzing the condensation of (S)-aspartate-beta-semialdehyde [(S)-ASA] and pyruvate to dihydrodipicolinate (DHDP). However, it was shown in E.coli that the product of the enzymatic reaction is not dihydrodipicolinate but in fact (4S)-4-hydroxy-2,3,4,5-tetrahydro-(2S)-dipicolinic acid (HTPA), and that the consecutive dehydration reaction leading to DHDP is not spontaneous but catalyzed by DapB.</text>
</comment>
<evidence type="ECO:0000256" key="8">
    <source>
        <dbReference type="ARBA" id="ARBA00023154"/>
    </source>
</evidence>
<evidence type="ECO:0000256" key="12">
    <source>
        <dbReference type="HAMAP-Rule" id="MF_00418"/>
    </source>
</evidence>
<dbReference type="InterPro" id="IPR013785">
    <property type="entry name" value="Aldolase_TIM"/>
</dbReference>
<dbReference type="NCBIfam" id="TIGR00674">
    <property type="entry name" value="dapA"/>
    <property type="match status" value="1"/>
</dbReference>
<dbReference type="SUPFAM" id="SSF51569">
    <property type="entry name" value="Aldolase"/>
    <property type="match status" value="1"/>
</dbReference>
<comment type="pathway">
    <text evidence="2 12">Amino-acid biosynthesis; L-lysine biosynthesis via DAP pathway; (S)-tetrahydrodipicolinate from L-aspartate: step 3/4.</text>
</comment>
<dbReference type="HAMAP" id="MF_00418">
    <property type="entry name" value="DapA"/>
    <property type="match status" value="1"/>
</dbReference>
<feature type="binding site" evidence="12 15">
    <location>
        <position position="47"/>
    </location>
    <ligand>
        <name>pyruvate</name>
        <dbReference type="ChEBI" id="CHEBI:15361"/>
    </ligand>
</feature>
<dbReference type="InterPro" id="IPR005263">
    <property type="entry name" value="DapA"/>
</dbReference>
<dbReference type="UniPathway" id="UPA00034">
    <property type="reaction ID" value="UER00017"/>
</dbReference>
<feature type="site" description="Part of a proton relay during catalysis" evidence="12">
    <location>
        <position position="109"/>
    </location>
</feature>
<comment type="subunit">
    <text evidence="12">Homotetramer; dimer of dimers.</text>
</comment>
<dbReference type="Pfam" id="PF00701">
    <property type="entry name" value="DHDPS"/>
    <property type="match status" value="1"/>
</dbReference>
<dbReference type="GO" id="GO:0019877">
    <property type="term" value="P:diaminopimelate biosynthetic process"/>
    <property type="evidence" value="ECO:0007669"/>
    <property type="project" value="UniProtKB-UniRule"/>
</dbReference>
<evidence type="ECO:0000256" key="11">
    <source>
        <dbReference type="ARBA" id="ARBA00047836"/>
    </source>
</evidence>
<evidence type="ECO:0000256" key="3">
    <source>
        <dbReference type="ARBA" id="ARBA00007592"/>
    </source>
</evidence>
<dbReference type="OrthoDB" id="9782828at2"/>
<dbReference type="InterPro" id="IPR002220">
    <property type="entry name" value="DapA-like"/>
</dbReference>
<dbReference type="PANTHER" id="PTHR12128">
    <property type="entry name" value="DIHYDRODIPICOLINATE SYNTHASE"/>
    <property type="match status" value="1"/>
</dbReference>
<evidence type="ECO:0000256" key="9">
    <source>
        <dbReference type="ARBA" id="ARBA00023239"/>
    </source>
</evidence>
<evidence type="ECO:0000256" key="1">
    <source>
        <dbReference type="ARBA" id="ARBA00003294"/>
    </source>
</evidence>
<dbReference type="CDD" id="cd00950">
    <property type="entry name" value="DHDPS"/>
    <property type="match status" value="1"/>
</dbReference>
<reference evidence="16 17" key="1">
    <citation type="submission" date="2018-03" db="EMBL/GenBank/DDBJ databases">
        <title>Genomic Encyclopedia of Type Strains, Phase III (KMG-III): the genomes of soil and plant-associated and newly described type strains.</title>
        <authorList>
            <person name="Whitman W."/>
        </authorList>
    </citation>
    <scope>NUCLEOTIDE SEQUENCE [LARGE SCALE GENOMIC DNA]</scope>
    <source>
        <strain evidence="16 17">CGMCC 1.9313</strain>
    </source>
</reference>
<evidence type="ECO:0000256" key="6">
    <source>
        <dbReference type="ARBA" id="ARBA00022605"/>
    </source>
</evidence>
<sequence length="292" mass="31670">MNKFLGTGVAMVTPFDQNGSIDYQGLSKLINYQIDGGVEYLVVLGTTGEAATLSKSEKEAVWKFTAEVVDKRVPLMAGIGGYNTAEVLEGLKKFNTEGYDAILSVSPFYNKPTQEGIYQHYKIIAEQSPLPVLIYNVPGRTASNISAETTLRLANDCSNIFGTKEASGNFDQFNVILRDKPEDFLFISGDDGITLPLIAMGGSGIISVAGNAIPKQLSDVVRLGLSGDFKTAAPKFLKLTNFFSKLFAENNPGGIKSALKHLGICDDYLRLPLCPVSEQNSEVIRLELDKII</sequence>
<evidence type="ECO:0000256" key="7">
    <source>
        <dbReference type="ARBA" id="ARBA00022915"/>
    </source>
</evidence>
<dbReference type="RefSeq" id="WP_106290748.1">
    <property type="nucleotide sequence ID" value="NZ_PVTH01000001.1"/>
</dbReference>
<dbReference type="PANTHER" id="PTHR12128:SF66">
    <property type="entry name" value="4-HYDROXY-2-OXOGLUTARATE ALDOLASE, MITOCHONDRIAL"/>
    <property type="match status" value="1"/>
</dbReference>
<evidence type="ECO:0000256" key="13">
    <source>
        <dbReference type="PIRNR" id="PIRNR001365"/>
    </source>
</evidence>
<keyword evidence="5 12" id="KW-0963">Cytoplasm</keyword>
<keyword evidence="17" id="KW-1185">Reference proteome</keyword>
<gene>
    <name evidence="12" type="primary">dapA</name>
    <name evidence="16" type="ORF">B0I27_101351</name>
</gene>
<keyword evidence="10 12" id="KW-0704">Schiff base</keyword>
<proteinExistence type="inferred from homology"/>
<feature type="site" description="Part of a proton relay during catalysis" evidence="12">
    <location>
        <position position="46"/>
    </location>
</feature>
<evidence type="ECO:0000256" key="4">
    <source>
        <dbReference type="ARBA" id="ARBA00012086"/>
    </source>
</evidence>
<evidence type="ECO:0000313" key="16">
    <source>
        <dbReference type="EMBL" id="PRY55382.1"/>
    </source>
</evidence>
<dbReference type="Gene3D" id="3.20.20.70">
    <property type="entry name" value="Aldolase class I"/>
    <property type="match status" value="1"/>
</dbReference>
<dbReference type="SMART" id="SM01130">
    <property type="entry name" value="DHDPS"/>
    <property type="match status" value="1"/>
</dbReference>
<dbReference type="AlphaFoldDB" id="A0A2T0UBV9"/>
<dbReference type="GO" id="GO:0009089">
    <property type="term" value="P:lysine biosynthetic process via diaminopimelate"/>
    <property type="evidence" value="ECO:0007669"/>
    <property type="project" value="UniProtKB-UniRule"/>
</dbReference>
<dbReference type="GO" id="GO:0005829">
    <property type="term" value="C:cytosol"/>
    <property type="evidence" value="ECO:0007669"/>
    <property type="project" value="TreeGrafter"/>
</dbReference>
<comment type="function">
    <text evidence="1 12">Catalyzes the condensation of (S)-aspartate-beta-semialdehyde [(S)-ASA] and pyruvate to 4-hydroxy-tetrahydrodipicolinate (HTPA).</text>
</comment>
<dbReference type="PIRSF" id="PIRSF001365">
    <property type="entry name" value="DHDPS"/>
    <property type="match status" value="1"/>
</dbReference>
<feature type="binding site" evidence="12 15">
    <location>
        <position position="206"/>
    </location>
    <ligand>
        <name>pyruvate</name>
        <dbReference type="ChEBI" id="CHEBI:15361"/>
    </ligand>
</feature>
<evidence type="ECO:0000256" key="10">
    <source>
        <dbReference type="ARBA" id="ARBA00023270"/>
    </source>
</evidence>
<evidence type="ECO:0000256" key="15">
    <source>
        <dbReference type="PIRSR" id="PIRSR001365-2"/>
    </source>
</evidence>
<comment type="caution">
    <text evidence="16">The sequence shown here is derived from an EMBL/GenBank/DDBJ whole genome shotgun (WGS) entry which is preliminary data.</text>
</comment>
<dbReference type="EMBL" id="PVTH01000001">
    <property type="protein sequence ID" value="PRY55382.1"/>
    <property type="molecule type" value="Genomic_DNA"/>
</dbReference>
<comment type="catalytic activity">
    <reaction evidence="11 12">
        <text>L-aspartate 4-semialdehyde + pyruvate = (2S,4S)-4-hydroxy-2,3,4,5-tetrahydrodipicolinate + H2O + H(+)</text>
        <dbReference type="Rhea" id="RHEA:34171"/>
        <dbReference type="ChEBI" id="CHEBI:15361"/>
        <dbReference type="ChEBI" id="CHEBI:15377"/>
        <dbReference type="ChEBI" id="CHEBI:15378"/>
        <dbReference type="ChEBI" id="CHEBI:67139"/>
        <dbReference type="ChEBI" id="CHEBI:537519"/>
        <dbReference type="EC" id="4.3.3.7"/>
    </reaction>
</comment>
<name>A0A2T0UBV9_9SPHI</name>
<dbReference type="GO" id="GO:0008840">
    <property type="term" value="F:4-hydroxy-tetrahydrodipicolinate synthase activity"/>
    <property type="evidence" value="ECO:0007669"/>
    <property type="project" value="UniProtKB-UniRule"/>
</dbReference>